<dbReference type="AlphaFoldDB" id="A0A6P3VRC4"/>
<dbReference type="SMART" id="SM00199">
    <property type="entry name" value="SCY"/>
    <property type="match status" value="1"/>
</dbReference>
<reference evidence="5" key="1">
    <citation type="submission" date="2025-08" db="UniProtKB">
        <authorList>
            <consortium name="RefSeq"/>
        </authorList>
    </citation>
    <scope>IDENTIFICATION</scope>
</reference>
<evidence type="ECO:0000259" key="3">
    <source>
        <dbReference type="SMART" id="SM00199"/>
    </source>
</evidence>
<keyword evidence="2" id="KW-0732">Signal</keyword>
<feature type="signal peptide" evidence="2">
    <location>
        <begin position="1"/>
        <end position="21"/>
    </location>
</feature>
<dbReference type="GeneID" id="105896022"/>
<dbReference type="GO" id="GO:0006955">
    <property type="term" value="P:immune response"/>
    <property type="evidence" value="ECO:0007669"/>
    <property type="project" value="InterPro"/>
</dbReference>
<evidence type="ECO:0000313" key="4">
    <source>
        <dbReference type="Proteomes" id="UP000515152"/>
    </source>
</evidence>
<dbReference type="PRINTS" id="PR00436">
    <property type="entry name" value="INTERLEUKIN8"/>
</dbReference>
<dbReference type="InterPro" id="IPR036048">
    <property type="entry name" value="Interleukin_8-like_sf"/>
</dbReference>
<dbReference type="Pfam" id="PF00048">
    <property type="entry name" value="IL8"/>
    <property type="match status" value="1"/>
</dbReference>
<dbReference type="GO" id="GO:0008009">
    <property type="term" value="F:chemokine activity"/>
    <property type="evidence" value="ECO:0007669"/>
    <property type="project" value="InterPro"/>
</dbReference>
<dbReference type="InterPro" id="IPR001811">
    <property type="entry name" value="Chemokine_IL8-like_dom"/>
</dbReference>
<sequence>MNAIFTVSLLIIAIAAMGTESATIPGLRCKCIKNAPSNEIIPEKYVKKIDRFPASPLCNKEEAIIHGIKGKQRCVDPTAKWVKNLEKAIQLKAAAAVNRSNTLFTPETTTAHN</sequence>
<proteinExistence type="predicted"/>
<protein>
    <submittedName>
        <fullName evidence="5">Interleukin-8-like</fullName>
    </submittedName>
</protein>
<dbReference type="SUPFAM" id="SSF54117">
    <property type="entry name" value="Interleukin 8-like chemokines"/>
    <property type="match status" value="1"/>
</dbReference>
<evidence type="ECO:0000256" key="1">
    <source>
        <dbReference type="ARBA" id="ARBA00022514"/>
    </source>
</evidence>
<organism evidence="4 5">
    <name type="scientific">Clupea harengus</name>
    <name type="common">Atlantic herring</name>
    <dbReference type="NCBI Taxonomy" id="7950"/>
    <lineage>
        <taxon>Eukaryota</taxon>
        <taxon>Metazoa</taxon>
        <taxon>Chordata</taxon>
        <taxon>Craniata</taxon>
        <taxon>Vertebrata</taxon>
        <taxon>Euteleostomi</taxon>
        <taxon>Actinopterygii</taxon>
        <taxon>Neopterygii</taxon>
        <taxon>Teleostei</taxon>
        <taxon>Clupei</taxon>
        <taxon>Clupeiformes</taxon>
        <taxon>Clupeoidei</taxon>
        <taxon>Clupeidae</taxon>
        <taxon>Clupea</taxon>
    </lineage>
</organism>
<keyword evidence="4" id="KW-1185">Reference proteome</keyword>
<gene>
    <name evidence="5" type="primary">LOC105896022</name>
</gene>
<dbReference type="KEGG" id="char:105896022"/>
<keyword evidence="1" id="KW-0202">Cytokine</keyword>
<dbReference type="Gene3D" id="2.40.50.40">
    <property type="match status" value="1"/>
</dbReference>
<feature type="chain" id="PRO_5036478428" evidence="2">
    <location>
        <begin position="22"/>
        <end position="113"/>
    </location>
</feature>
<evidence type="ECO:0000313" key="5">
    <source>
        <dbReference type="RefSeq" id="XP_012678190.1"/>
    </source>
</evidence>
<feature type="domain" description="Chemokine interleukin-8-like" evidence="3">
    <location>
        <begin position="26"/>
        <end position="89"/>
    </location>
</feature>
<dbReference type="OrthoDB" id="9937393at2759"/>
<name>A0A6P3VRC4_CLUHA</name>
<dbReference type="RefSeq" id="XP_012678190.1">
    <property type="nucleotide sequence ID" value="XM_012822736.3"/>
</dbReference>
<dbReference type="GO" id="GO:0005615">
    <property type="term" value="C:extracellular space"/>
    <property type="evidence" value="ECO:0007669"/>
    <property type="project" value="UniProtKB-KW"/>
</dbReference>
<evidence type="ECO:0000256" key="2">
    <source>
        <dbReference type="SAM" id="SignalP"/>
    </source>
</evidence>
<accession>A0A6P3VRC4</accession>
<dbReference type="Proteomes" id="UP000515152">
    <property type="component" value="Chromosome 18"/>
</dbReference>